<sequence>MHRVSETRFPQLNPIVSISPAIQIQTRTIIWTEKLQDLRGILSQSTANKI</sequence>
<reference evidence="1" key="1">
    <citation type="submission" date="2018-02" db="EMBL/GenBank/DDBJ databases">
        <title>Rhizophora mucronata_Transcriptome.</title>
        <authorList>
            <person name="Meera S.P."/>
            <person name="Sreeshan A."/>
            <person name="Augustine A."/>
        </authorList>
    </citation>
    <scope>NUCLEOTIDE SEQUENCE</scope>
    <source>
        <tissue evidence="1">Leaf</tissue>
    </source>
</reference>
<proteinExistence type="predicted"/>
<protein>
    <submittedName>
        <fullName evidence="1">Uncharacterized protein</fullName>
    </submittedName>
</protein>
<evidence type="ECO:0000313" key="1">
    <source>
        <dbReference type="EMBL" id="MBX64052.1"/>
    </source>
</evidence>
<organism evidence="1">
    <name type="scientific">Rhizophora mucronata</name>
    <name type="common">Asiatic mangrove</name>
    <dbReference type="NCBI Taxonomy" id="61149"/>
    <lineage>
        <taxon>Eukaryota</taxon>
        <taxon>Viridiplantae</taxon>
        <taxon>Streptophyta</taxon>
        <taxon>Embryophyta</taxon>
        <taxon>Tracheophyta</taxon>
        <taxon>Spermatophyta</taxon>
        <taxon>Magnoliopsida</taxon>
        <taxon>eudicotyledons</taxon>
        <taxon>Gunneridae</taxon>
        <taxon>Pentapetalae</taxon>
        <taxon>rosids</taxon>
        <taxon>fabids</taxon>
        <taxon>Malpighiales</taxon>
        <taxon>Rhizophoraceae</taxon>
        <taxon>Rhizophora</taxon>
    </lineage>
</organism>
<dbReference type="EMBL" id="GGEC01083568">
    <property type="protein sequence ID" value="MBX64052.1"/>
    <property type="molecule type" value="Transcribed_RNA"/>
</dbReference>
<dbReference type="AlphaFoldDB" id="A0A2P2QAL5"/>
<accession>A0A2P2QAL5</accession>
<name>A0A2P2QAL5_RHIMU</name>